<dbReference type="AlphaFoldDB" id="A0A7X2N0N0"/>
<dbReference type="Proteomes" id="UP000460287">
    <property type="component" value="Unassembled WGS sequence"/>
</dbReference>
<evidence type="ECO:0000256" key="1">
    <source>
        <dbReference type="SAM" id="Phobius"/>
    </source>
</evidence>
<name>A0A7X2N0N0_9CLOT</name>
<keyword evidence="3" id="KW-1185">Reference proteome</keyword>
<gene>
    <name evidence="2" type="ORF">FYJ33_14575</name>
</gene>
<comment type="caution">
    <text evidence="2">The sequence shown here is derived from an EMBL/GenBank/DDBJ whole genome shotgun (WGS) entry which is preliminary data.</text>
</comment>
<keyword evidence="1" id="KW-0812">Transmembrane</keyword>
<evidence type="ECO:0000313" key="3">
    <source>
        <dbReference type="Proteomes" id="UP000460287"/>
    </source>
</evidence>
<reference evidence="2 3" key="1">
    <citation type="submission" date="2019-08" db="EMBL/GenBank/DDBJ databases">
        <title>In-depth cultivation of the pig gut microbiome towards novel bacterial diversity and tailored functional studies.</title>
        <authorList>
            <person name="Wylensek D."/>
            <person name="Hitch T.C.A."/>
            <person name="Clavel T."/>
        </authorList>
    </citation>
    <scope>NUCLEOTIDE SEQUENCE [LARGE SCALE GENOMIC DNA]</scope>
    <source>
        <strain evidence="2 3">WCA-383-APC-5B</strain>
    </source>
</reference>
<evidence type="ECO:0000313" key="2">
    <source>
        <dbReference type="EMBL" id="MSR92559.1"/>
    </source>
</evidence>
<accession>A0A7X2N0N0</accession>
<feature type="transmembrane region" description="Helical" evidence="1">
    <location>
        <begin position="123"/>
        <end position="153"/>
    </location>
</feature>
<feature type="transmembrane region" description="Helical" evidence="1">
    <location>
        <begin position="93"/>
        <end position="117"/>
    </location>
</feature>
<feature type="transmembrane region" description="Helical" evidence="1">
    <location>
        <begin position="165"/>
        <end position="193"/>
    </location>
</feature>
<organism evidence="2 3">
    <name type="scientific">Inconstantimicrobium porci</name>
    <dbReference type="NCBI Taxonomy" id="2652291"/>
    <lineage>
        <taxon>Bacteria</taxon>
        <taxon>Bacillati</taxon>
        <taxon>Bacillota</taxon>
        <taxon>Clostridia</taxon>
        <taxon>Eubacteriales</taxon>
        <taxon>Clostridiaceae</taxon>
        <taxon>Inconstantimicrobium</taxon>
    </lineage>
</organism>
<sequence length="201" mass="22463">MILMNKTEFINVISNGLCDFPEKIRKEIIADYEEHFSYGTAESKTEAEIINELGDPYKIVKSYRENYFSRFNKDNSNINNNYDIVPHKKRSPAFWIILIIILVMASPVIIGISAGIFALVVGILVACVSIFVCGLGFFLAGAFGITGIINNVMNIDINIPVSSQILLGIGTICLSILIAILFFFIIKLIIFLIKQLINCFK</sequence>
<dbReference type="Pfam" id="PF22564">
    <property type="entry name" value="HAAS"/>
    <property type="match status" value="1"/>
</dbReference>
<protein>
    <submittedName>
        <fullName evidence="2">DUF1700 domain-containing protein</fullName>
    </submittedName>
</protein>
<keyword evidence="1" id="KW-1133">Transmembrane helix</keyword>
<keyword evidence="1" id="KW-0472">Membrane</keyword>
<proteinExistence type="predicted"/>
<dbReference type="EMBL" id="VULX01000036">
    <property type="protein sequence ID" value="MSR92559.1"/>
    <property type="molecule type" value="Genomic_DNA"/>
</dbReference>